<evidence type="ECO:0000256" key="2">
    <source>
        <dbReference type="SAM" id="SignalP"/>
    </source>
</evidence>
<feature type="chain" id="PRO_5025507589" description="Secreted protein" evidence="2">
    <location>
        <begin position="34"/>
        <end position="139"/>
    </location>
</feature>
<protein>
    <recommendedName>
        <fullName evidence="5">Secreted protein</fullName>
    </recommendedName>
</protein>
<evidence type="ECO:0000313" key="4">
    <source>
        <dbReference type="Proteomes" id="UP000485058"/>
    </source>
</evidence>
<sequence>MGCLPSSLPRCNVDAPLALAAVAALALAESTLACSTDGRCKRRVLLRPSSRRVARSGPWSVLASRLGWLLDQPCVVFSWLVPPDPLAATGKGEDARECARRSVGRPEARDGPGLNSGRAPGGGFLGLVTLLTSTTPRQG</sequence>
<reference evidence="3 4" key="1">
    <citation type="submission" date="2020-02" db="EMBL/GenBank/DDBJ databases">
        <title>Draft genome sequence of Haematococcus lacustris strain NIES-144.</title>
        <authorList>
            <person name="Morimoto D."/>
            <person name="Nakagawa S."/>
            <person name="Yoshida T."/>
            <person name="Sawayama S."/>
        </authorList>
    </citation>
    <scope>NUCLEOTIDE SEQUENCE [LARGE SCALE GENOMIC DNA]</scope>
    <source>
        <strain evidence="3 4">NIES-144</strain>
    </source>
</reference>
<feature type="signal peptide" evidence="2">
    <location>
        <begin position="1"/>
        <end position="33"/>
    </location>
</feature>
<organism evidence="3 4">
    <name type="scientific">Haematococcus lacustris</name>
    <name type="common">Green alga</name>
    <name type="synonym">Haematococcus pluvialis</name>
    <dbReference type="NCBI Taxonomy" id="44745"/>
    <lineage>
        <taxon>Eukaryota</taxon>
        <taxon>Viridiplantae</taxon>
        <taxon>Chlorophyta</taxon>
        <taxon>core chlorophytes</taxon>
        <taxon>Chlorophyceae</taxon>
        <taxon>CS clade</taxon>
        <taxon>Chlamydomonadales</taxon>
        <taxon>Haematococcaceae</taxon>
        <taxon>Haematococcus</taxon>
    </lineage>
</organism>
<comment type="caution">
    <text evidence="3">The sequence shown here is derived from an EMBL/GenBank/DDBJ whole genome shotgun (WGS) entry which is preliminary data.</text>
</comment>
<dbReference type="AlphaFoldDB" id="A0A699ZTE1"/>
<evidence type="ECO:0000313" key="3">
    <source>
        <dbReference type="EMBL" id="GFH21588.1"/>
    </source>
</evidence>
<evidence type="ECO:0000256" key="1">
    <source>
        <dbReference type="SAM" id="MobiDB-lite"/>
    </source>
</evidence>
<dbReference type="EMBL" id="BLLF01001860">
    <property type="protein sequence ID" value="GFH21588.1"/>
    <property type="molecule type" value="Genomic_DNA"/>
</dbReference>
<dbReference type="Proteomes" id="UP000485058">
    <property type="component" value="Unassembled WGS sequence"/>
</dbReference>
<proteinExistence type="predicted"/>
<keyword evidence="2" id="KW-0732">Signal</keyword>
<name>A0A699ZTE1_HAELA</name>
<gene>
    <name evidence="3" type="ORF">HaLaN_18926</name>
</gene>
<evidence type="ECO:0008006" key="5">
    <source>
        <dbReference type="Google" id="ProtNLM"/>
    </source>
</evidence>
<accession>A0A699ZTE1</accession>
<keyword evidence="4" id="KW-1185">Reference proteome</keyword>
<feature type="compositionally biased region" description="Basic and acidic residues" evidence="1">
    <location>
        <begin position="91"/>
        <end position="110"/>
    </location>
</feature>
<feature type="region of interest" description="Disordered" evidence="1">
    <location>
        <begin position="90"/>
        <end position="124"/>
    </location>
</feature>